<evidence type="ECO:0000313" key="12">
    <source>
        <dbReference type="Proteomes" id="UP000285961"/>
    </source>
</evidence>
<dbReference type="Pfam" id="PF00162">
    <property type="entry name" value="PGK"/>
    <property type="match status" value="1"/>
</dbReference>
<dbReference type="InterPro" id="IPR036043">
    <property type="entry name" value="Phosphoglycerate_kinase_sf"/>
</dbReference>
<dbReference type="EMBL" id="QZKI01000066">
    <property type="protein sequence ID" value="RJP70652.1"/>
    <property type="molecule type" value="Genomic_DNA"/>
</dbReference>
<evidence type="ECO:0000256" key="2">
    <source>
        <dbReference type="ARBA" id="ARBA00008982"/>
    </source>
</evidence>
<dbReference type="GO" id="GO:0005829">
    <property type="term" value="C:cytosol"/>
    <property type="evidence" value="ECO:0007669"/>
    <property type="project" value="TreeGrafter"/>
</dbReference>
<gene>
    <name evidence="11" type="primary">pgk</name>
    <name evidence="11" type="ORF">C4532_09030</name>
</gene>
<dbReference type="PANTHER" id="PTHR11406">
    <property type="entry name" value="PHOSPHOGLYCERATE KINASE"/>
    <property type="match status" value="1"/>
</dbReference>
<evidence type="ECO:0000256" key="3">
    <source>
        <dbReference type="ARBA" id="ARBA00013061"/>
    </source>
</evidence>
<proteinExistence type="inferred from homology"/>
<dbReference type="PRINTS" id="PR00477">
    <property type="entry name" value="PHGLYCKINASE"/>
</dbReference>
<dbReference type="GO" id="GO:0006094">
    <property type="term" value="P:gluconeogenesis"/>
    <property type="evidence" value="ECO:0007669"/>
    <property type="project" value="TreeGrafter"/>
</dbReference>
<dbReference type="GO" id="GO:0051287">
    <property type="term" value="F:NAD binding"/>
    <property type="evidence" value="ECO:0007669"/>
    <property type="project" value="InterPro"/>
</dbReference>
<dbReference type="GO" id="GO:0043531">
    <property type="term" value="F:ADP binding"/>
    <property type="evidence" value="ECO:0007669"/>
    <property type="project" value="TreeGrafter"/>
</dbReference>
<evidence type="ECO:0000256" key="8">
    <source>
        <dbReference type="RuleBase" id="RU000532"/>
    </source>
</evidence>
<dbReference type="GO" id="GO:0004618">
    <property type="term" value="F:phosphoglycerate kinase activity"/>
    <property type="evidence" value="ECO:0007669"/>
    <property type="project" value="UniProtKB-EC"/>
</dbReference>
<comment type="catalytic activity">
    <reaction evidence="1 8">
        <text>(2R)-3-phosphoglycerate + ATP = (2R)-3-phospho-glyceroyl phosphate + ADP</text>
        <dbReference type="Rhea" id="RHEA:14801"/>
        <dbReference type="ChEBI" id="CHEBI:30616"/>
        <dbReference type="ChEBI" id="CHEBI:57604"/>
        <dbReference type="ChEBI" id="CHEBI:58272"/>
        <dbReference type="ChEBI" id="CHEBI:456216"/>
        <dbReference type="EC" id="2.7.2.3"/>
    </reaction>
</comment>
<keyword evidence="6 8" id="KW-0418">Kinase</keyword>
<dbReference type="InterPro" id="IPR020828">
    <property type="entry name" value="GlycerAld_3-P_DH_NAD(P)-bd"/>
</dbReference>
<dbReference type="InterPro" id="IPR015824">
    <property type="entry name" value="Phosphoglycerate_kinase_N"/>
</dbReference>
<evidence type="ECO:0000256" key="9">
    <source>
        <dbReference type="SAM" id="MobiDB-lite"/>
    </source>
</evidence>
<dbReference type="InterPro" id="IPR036291">
    <property type="entry name" value="NAD(P)-bd_dom_sf"/>
</dbReference>
<dbReference type="SUPFAM" id="SSF51735">
    <property type="entry name" value="NAD(P)-binding Rossmann-fold domains"/>
    <property type="match status" value="1"/>
</dbReference>
<dbReference type="SUPFAM" id="SSF55347">
    <property type="entry name" value="Glyceraldehyde-3-phosphate dehydrogenase-like, C-terminal domain"/>
    <property type="match status" value="1"/>
</dbReference>
<dbReference type="InterPro" id="IPR001576">
    <property type="entry name" value="Phosphoglycerate_kinase"/>
</dbReference>
<dbReference type="InterPro" id="IPR020830">
    <property type="entry name" value="GlycerAld_3-P_DH_AS"/>
</dbReference>
<dbReference type="Gene3D" id="3.40.50.720">
    <property type="entry name" value="NAD(P)-binding Rossmann-like Domain"/>
    <property type="match status" value="1"/>
</dbReference>
<dbReference type="GO" id="GO:0016620">
    <property type="term" value="F:oxidoreductase activity, acting on the aldehyde or oxo group of donors, NAD or NADP as acceptor"/>
    <property type="evidence" value="ECO:0007669"/>
    <property type="project" value="InterPro"/>
</dbReference>
<accession>A0A419EZ60</accession>
<dbReference type="SMART" id="SM00846">
    <property type="entry name" value="Gp_dh_N"/>
    <property type="match status" value="1"/>
</dbReference>
<keyword evidence="4 8" id="KW-0808">Transferase</keyword>
<dbReference type="GO" id="GO:0005524">
    <property type="term" value="F:ATP binding"/>
    <property type="evidence" value="ECO:0007669"/>
    <property type="project" value="UniProtKB-KW"/>
</dbReference>
<dbReference type="SUPFAM" id="SSF53748">
    <property type="entry name" value="Phosphoglycerate kinase"/>
    <property type="match status" value="1"/>
</dbReference>
<keyword evidence="7" id="KW-0067">ATP-binding</keyword>
<dbReference type="GO" id="GO:0006096">
    <property type="term" value="P:glycolytic process"/>
    <property type="evidence" value="ECO:0007669"/>
    <property type="project" value="InterPro"/>
</dbReference>
<keyword evidence="5" id="KW-0547">Nucleotide-binding</keyword>
<sequence length="1783" mass="199143">MRRLLTLKGKHVGVSHLRSAIMRLLSPSESLSHPRGKSPLQTGAHRPSSPYIHRLVQLAARADPALEGVDIASALEEFPIATLRNNQGIIYSDVLDTYAFLEWLCRTGANPQDSQESFQYRRRCVLNRTLVHEGIEWMARRLELFPLLDSSLREYMAKEKIGEKALAQEFKAAYGTNIFDGEEGMYHLFAEFCDDMRRPNAHRHVPDGILSEAAAFMFNVQARSSALAGLVRRVEEQIPELSEEAYVLEEVGHPSFEAVRALLEQRKLRIAPLREVREIDELLAQLSRHQKDPEKRKRSLDELAKLVPGMNEFYDVFRLSEAPLLELEAGHLGAIRSRVLAHLSPGNAPRRIAVFGYNQNIIAALRKLGSTYADDLEAVVFVGQKPRDIIQWLKYNSQLGIFEEVTGDERGFLSIGKQKSAISVYHGSLTEASAVLESLPWKALGIDYILISEDHARKIEPQTLERIQSDGAQLVVARTQTTEDAALLSRFGATSPQGKRPLGLLPAEEVAYALGVSALSEMGKIFVLGADVVEKHDEPAVVQPTYRVAGVYQTIHKKNPKRFANAAKSLGLFSDDTKLLATNEFKTNIPRGKLLRLNAVVDSRISREKIVSFFKAKAQELEVLSLPEWWVQLTSNLNFGNPRIMFDPNQVYVSQNDAGTQVSIAFFVDEAVADVEEALRLIAGHPLQRELGGEADTFTAGIPAPSRHWARLDIAQQTEFSKRHIPRLARKYEQKTKAHATKRRARMYAGSMGGTGTIRVSDRELTEDAVRLLFLESQPIIQQEVLRDETGEAIAMVALHENRHKLYATSLLTAASLENVHHVMGRYYDALRKYALQLSREYDWEILIHDVYEYGDKLRATIRVHHLDYNEQTELFDRVTFLSVDQYDGRRQRWQTISRPNSILYPSGPGVYNIIINAPGGRMGSCTLRIASKSDKLRVIALGGPDAKRLAELLNEKDYVQGRYPGTVQYGRDWIELDGRRSLVFSHPIFRDPANYPWKCFILAGMPVHVAIDATGRFNNLDGVNRHRRAGALRAMITAPGSSKEDEWRDATFVRHINDHKYDPAKHYFLSPASCTTGCLANLNRLVEVAMYRGTKEGQFDWSEFYKVAGGMVLEGIGPTYHSLTGEHIGPDIIDPIEYKKDIRRGTDATGNIFETTSGASASTALVDAAGISHTPVYSIRFPIETVSIMAPTYVLRGHYTIEDIEAAAKVLEEACRAGDHQRFQFLRDKTIDRSTQIRLLRELAEAGATLCKENVEVVHFVAPNGEPMTVIQLIGWYENEWRPSKMYVEFLEEVMLPAEKAYQKDFTRFPYVPDVPPKSDRPYAKKASLLDLPDNAFDGRYWMVRVDHNVVEPLYDPATNRIKPSISDDHRIFASAEDIAYLIRRNARVIVLSHNGRKKDFQFLQTEDGQVIDLFSLRIAGQRFAEILGNQNVLVPERDFFMAPGVVDAETASLARGLGPGQVLYLENLRFHEGEESGNRHFAKAIFDTLFGHLDPDSQRRINYVNSAFGASHRGLHASFLPLMNLIHGHKVLGLLQVRELGTLDEILREPSRPVVAFVSGVKMGEKIPAVEAMIRHGAIQTFITASPAFLVASGLSAGNSLSGADVLEVEREVAAAHRLIELAAEFDVKVVIPKDVHVAFELPDKFRPLLRVSSRVVDAESIPFGSYVFDIAATSNGAVTRTASEIQAILADAGTIIYNGTVGLYEVEQFIEGTNWIVDAIAQCPTKVKLVVGGDGVTAVNRRMGGIETAKEKFTLCTGGGAALKYLATRTLSALDGLDER</sequence>
<protein>
    <recommendedName>
        <fullName evidence="3 8">Phosphoglycerate kinase</fullName>
        <ecNumber evidence="3 8">2.7.2.3</ecNumber>
    </recommendedName>
</protein>
<evidence type="ECO:0000256" key="6">
    <source>
        <dbReference type="ARBA" id="ARBA00022777"/>
    </source>
</evidence>
<reference evidence="11 12" key="1">
    <citation type="journal article" date="2017" name="ISME J.">
        <title>Energy and carbon metabolisms in a deep terrestrial subsurface fluid microbial community.</title>
        <authorList>
            <person name="Momper L."/>
            <person name="Jungbluth S.P."/>
            <person name="Lee M.D."/>
            <person name="Amend J.P."/>
        </authorList>
    </citation>
    <scope>NUCLEOTIDE SEQUENCE [LARGE SCALE GENOMIC DNA]</scope>
    <source>
        <strain evidence="11">SURF_17</strain>
    </source>
</reference>
<name>A0A419EZ60_9BACT</name>
<evidence type="ECO:0000256" key="7">
    <source>
        <dbReference type="ARBA" id="ARBA00022840"/>
    </source>
</evidence>
<evidence type="ECO:0000256" key="5">
    <source>
        <dbReference type="ARBA" id="ARBA00022741"/>
    </source>
</evidence>
<evidence type="ECO:0000259" key="10">
    <source>
        <dbReference type="SMART" id="SM00846"/>
    </source>
</evidence>
<dbReference type="Gene3D" id="3.40.50.1260">
    <property type="entry name" value="Phosphoglycerate kinase, N-terminal domain"/>
    <property type="match status" value="2"/>
</dbReference>
<comment type="similarity">
    <text evidence="2 8">Belongs to the phosphoglycerate kinase family.</text>
</comment>
<dbReference type="EC" id="2.7.2.3" evidence="3 8"/>
<dbReference type="Gene3D" id="3.30.360.10">
    <property type="entry name" value="Dihydrodipicolinate Reductase, domain 2"/>
    <property type="match status" value="1"/>
</dbReference>
<evidence type="ECO:0000313" key="11">
    <source>
        <dbReference type="EMBL" id="RJP70652.1"/>
    </source>
</evidence>
<evidence type="ECO:0000256" key="1">
    <source>
        <dbReference type="ARBA" id="ARBA00000642"/>
    </source>
</evidence>
<comment type="caution">
    <text evidence="11">The sequence shown here is derived from an EMBL/GenBank/DDBJ whole genome shotgun (WGS) entry which is preliminary data.</text>
</comment>
<dbReference type="Proteomes" id="UP000285961">
    <property type="component" value="Unassembled WGS sequence"/>
</dbReference>
<dbReference type="PROSITE" id="PS00071">
    <property type="entry name" value="GAPDH"/>
    <property type="match status" value="1"/>
</dbReference>
<evidence type="ECO:0000256" key="4">
    <source>
        <dbReference type="ARBA" id="ARBA00022679"/>
    </source>
</evidence>
<feature type="domain" description="Glyceraldehyde 3-phosphate dehydrogenase NAD(P) binding" evidence="10">
    <location>
        <begin position="921"/>
        <end position="1075"/>
    </location>
</feature>
<feature type="region of interest" description="Disordered" evidence="9">
    <location>
        <begin position="28"/>
        <end position="47"/>
    </location>
</feature>
<dbReference type="PANTHER" id="PTHR11406:SF23">
    <property type="entry name" value="PHOSPHOGLYCERATE KINASE 1, CHLOROPLASTIC-RELATED"/>
    <property type="match status" value="1"/>
</dbReference>
<organism evidence="11 12">
    <name type="scientific">Candidatus Abyssobacteria bacterium SURF_17</name>
    <dbReference type="NCBI Taxonomy" id="2093361"/>
    <lineage>
        <taxon>Bacteria</taxon>
        <taxon>Pseudomonadati</taxon>
        <taxon>Candidatus Hydrogenedentota</taxon>
        <taxon>Candidatus Abyssobacteria</taxon>
    </lineage>
</organism>